<keyword evidence="2" id="KW-0560">Oxidoreductase</keyword>
<evidence type="ECO:0000313" key="5">
    <source>
        <dbReference type="Proteomes" id="UP000682202"/>
    </source>
</evidence>
<organism evidence="4 5">
    <name type="scientific">Mycobacterium spongiae</name>
    <dbReference type="NCBI Taxonomy" id="886343"/>
    <lineage>
        <taxon>Bacteria</taxon>
        <taxon>Bacillati</taxon>
        <taxon>Actinomycetota</taxon>
        <taxon>Actinomycetes</taxon>
        <taxon>Mycobacteriales</taxon>
        <taxon>Mycobacteriaceae</taxon>
        <taxon>Mycobacterium</taxon>
    </lineage>
</organism>
<evidence type="ECO:0000256" key="2">
    <source>
        <dbReference type="ARBA" id="ARBA00023002"/>
    </source>
</evidence>
<dbReference type="GO" id="GO:0070967">
    <property type="term" value="F:coenzyme F420 binding"/>
    <property type="evidence" value="ECO:0007669"/>
    <property type="project" value="TreeGrafter"/>
</dbReference>
<evidence type="ECO:0000313" key="4">
    <source>
        <dbReference type="EMBL" id="QUR67195.1"/>
    </source>
</evidence>
<comment type="similarity">
    <text evidence="1">Belongs to the F420H(2)-dependent quinone reductase family.</text>
</comment>
<dbReference type="KEGG" id="mspg:F6B93_08875"/>
<dbReference type="InterPro" id="IPR012349">
    <property type="entry name" value="Split_barrel_FMN-bd"/>
</dbReference>
<sequence length="144" mass="15814">MTQQVPDKETIKGFNRDIVDEFRTNDGKVGGQFANADLLVLTATGAKSGQPRVTPLAYFRIDGKLIIIGSFAGSDVDPAWVHNLRANPQAHVEVGTDEFEVAARELPSAERDELFSRITAAAPGFADYQARTNRVIPLFELRRA</sequence>
<dbReference type="Gene3D" id="2.30.110.10">
    <property type="entry name" value="Electron Transport, Fmn-binding Protein, Chain A"/>
    <property type="match status" value="1"/>
</dbReference>
<dbReference type="NCBIfam" id="TIGR00026">
    <property type="entry name" value="hi_GC_TIGR00026"/>
    <property type="match status" value="1"/>
</dbReference>
<accession>A0A975PWI3</accession>
<keyword evidence="5" id="KW-1185">Reference proteome</keyword>
<dbReference type="EMBL" id="CP046600">
    <property type="protein sequence ID" value="QUR67195.1"/>
    <property type="molecule type" value="Genomic_DNA"/>
</dbReference>
<evidence type="ECO:0000256" key="3">
    <source>
        <dbReference type="ARBA" id="ARBA00049106"/>
    </source>
</evidence>
<evidence type="ECO:0000256" key="1">
    <source>
        <dbReference type="ARBA" id="ARBA00008710"/>
    </source>
</evidence>
<dbReference type="GO" id="GO:0005886">
    <property type="term" value="C:plasma membrane"/>
    <property type="evidence" value="ECO:0007669"/>
    <property type="project" value="TreeGrafter"/>
</dbReference>
<proteinExistence type="inferred from homology"/>
<dbReference type="GO" id="GO:0016491">
    <property type="term" value="F:oxidoreductase activity"/>
    <property type="evidence" value="ECO:0007669"/>
    <property type="project" value="UniProtKB-KW"/>
</dbReference>
<reference evidence="4" key="1">
    <citation type="submission" date="2019-12" db="EMBL/GenBank/DDBJ databases">
        <title>Mycobacterium spongiae sp. nov.</title>
        <authorList>
            <person name="Stinear T."/>
        </authorList>
    </citation>
    <scope>NUCLEOTIDE SEQUENCE</scope>
    <source>
        <strain evidence="4">FSD4b-SM</strain>
    </source>
</reference>
<name>A0A975PWI3_9MYCO</name>
<comment type="catalytic activity">
    <reaction evidence="3">
        <text>oxidized coenzyme F420-(gamma-L-Glu)(n) + a quinol + H(+) = reduced coenzyme F420-(gamma-L-Glu)(n) + a quinone</text>
        <dbReference type="Rhea" id="RHEA:39663"/>
        <dbReference type="Rhea" id="RHEA-COMP:12939"/>
        <dbReference type="Rhea" id="RHEA-COMP:14378"/>
        <dbReference type="ChEBI" id="CHEBI:15378"/>
        <dbReference type="ChEBI" id="CHEBI:24646"/>
        <dbReference type="ChEBI" id="CHEBI:132124"/>
        <dbReference type="ChEBI" id="CHEBI:133980"/>
        <dbReference type="ChEBI" id="CHEBI:139511"/>
    </reaction>
</comment>
<dbReference type="PANTHER" id="PTHR39428:SF1">
    <property type="entry name" value="F420H(2)-DEPENDENT QUINONE REDUCTASE RV1261C"/>
    <property type="match status" value="1"/>
</dbReference>
<protein>
    <submittedName>
        <fullName evidence="4">Nitroreductase family deazaflavin-dependent oxidoreductase</fullName>
    </submittedName>
</protein>
<dbReference type="PANTHER" id="PTHR39428">
    <property type="entry name" value="F420H(2)-DEPENDENT QUINONE REDUCTASE RV1261C"/>
    <property type="match status" value="1"/>
</dbReference>
<dbReference type="Pfam" id="PF04075">
    <property type="entry name" value="F420H2_quin_red"/>
    <property type="match status" value="1"/>
</dbReference>
<dbReference type="AlphaFoldDB" id="A0A975PWI3"/>
<dbReference type="RefSeq" id="WP_211698764.1">
    <property type="nucleotide sequence ID" value="NZ_CP046600.1"/>
</dbReference>
<dbReference type="Proteomes" id="UP000682202">
    <property type="component" value="Chromosome"/>
</dbReference>
<gene>
    <name evidence="4" type="ORF">F6B93_08875</name>
</gene>
<dbReference type="SUPFAM" id="SSF50475">
    <property type="entry name" value="FMN-binding split barrel"/>
    <property type="match status" value="1"/>
</dbReference>
<dbReference type="InterPro" id="IPR004378">
    <property type="entry name" value="F420H2_quin_Rdtase"/>
</dbReference>